<evidence type="ECO:0000256" key="1">
    <source>
        <dbReference type="ARBA" id="ARBA00004123"/>
    </source>
</evidence>
<keyword evidence="5" id="KW-0539">Nucleus</keyword>
<dbReference type="RefSeq" id="XP_016606061.1">
    <property type="nucleotide sequence ID" value="XM_016754645.1"/>
</dbReference>
<keyword evidence="2" id="KW-0479">Metal-binding</keyword>
<dbReference type="Gene3D" id="4.10.240.10">
    <property type="entry name" value="Zn(2)-C6 fungal-type DNA-binding domain"/>
    <property type="match status" value="1"/>
</dbReference>
<gene>
    <name evidence="8" type="ORF">SPPG_06440</name>
</gene>
<dbReference type="SMART" id="SM00066">
    <property type="entry name" value="GAL4"/>
    <property type="match status" value="1"/>
</dbReference>
<dbReference type="FunCoup" id="A0A0L0HAI4">
    <property type="interactions" value="21"/>
</dbReference>
<dbReference type="Proteomes" id="UP000053201">
    <property type="component" value="Unassembled WGS sequence"/>
</dbReference>
<name>A0A0L0HAI4_SPIPD</name>
<dbReference type="InterPro" id="IPR007219">
    <property type="entry name" value="XnlR_reg_dom"/>
</dbReference>
<evidence type="ECO:0000313" key="9">
    <source>
        <dbReference type="Proteomes" id="UP000053201"/>
    </source>
</evidence>
<evidence type="ECO:0000256" key="2">
    <source>
        <dbReference type="ARBA" id="ARBA00022723"/>
    </source>
</evidence>
<reference evidence="8 9" key="1">
    <citation type="submission" date="2009-08" db="EMBL/GenBank/DDBJ databases">
        <title>The Genome Sequence of Spizellomyces punctatus strain DAOM BR117.</title>
        <authorList>
            <consortium name="The Broad Institute Genome Sequencing Platform"/>
            <person name="Russ C."/>
            <person name="Cuomo C."/>
            <person name="Shea T."/>
            <person name="Young S.K."/>
            <person name="Zeng Q."/>
            <person name="Koehrsen M."/>
            <person name="Haas B."/>
            <person name="Borodovsky M."/>
            <person name="Guigo R."/>
            <person name="Alvarado L."/>
            <person name="Berlin A."/>
            <person name="Bochicchio J."/>
            <person name="Borenstein D."/>
            <person name="Chapman S."/>
            <person name="Chen Z."/>
            <person name="Engels R."/>
            <person name="Freedman E."/>
            <person name="Gellesch M."/>
            <person name="Goldberg J."/>
            <person name="Griggs A."/>
            <person name="Gujja S."/>
            <person name="Heiman D."/>
            <person name="Hepburn T."/>
            <person name="Howarth C."/>
            <person name="Jen D."/>
            <person name="Larson L."/>
            <person name="Lewis B."/>
            <person name="Mehta T."/>
            <person name="Park D."/>
            <person name="Pearson M."/>
            <person name="Roberts A."/>
            <person name="Saif S."/>
            <person name="Shenoy N."/>
            <person name="Sisk P."/>
            <person name="Stolte C."/>
            <person name="Sykes S."/>
            <person name="Thomson T."/>
            <person name="Walk T."/>
            <person name="White J."/>
            <person name="Yandava C."/>
            <person name="Burger G."/>
            <person name="Gray M.W."/>
            <person name="Holland P.W.H."/>
            <person name="King N."/>
            <person name="Lang F.B.F."/>
            <person name="Roger A.J."/>
            <person name="Ruiz-Trillo I."/>
            <person name="Lander E."/>
            <person name="Nusbaum C."/>
        </authorList>
    </citation>
    <scope>NUCLEOTIDE SEQUENCE [LARGE SCALE GENOMIC DNA]</scope>
    <source>
        <strain evidence="8 9">DAOM BR117</strain>
    </source>
</reference>
<dbReference type="GO" id="GO:0008270">
    <property type="term" value="F:zinc ion binding"/>
    <property type="evidence" value="ECO:0007669"/>
    <property type="project" value="InterPro"/>
</dbReference>
<dbReference type="EMBL" id="KQ257461">
    <property type="protein sequence ID" value="KNC98021.1"/>
    <property type="molecule type" value="Genomic_DNA"/>
</dbReference>
<keyword evidence="3" id="KW-0805">Transcription regulation</keyword>
<keyword evidence="4" id="KW-0804">Transcription</keyword>
<dbReference type="PANTHER" id="PTHR47338:SF5">
    <property type="entry name" value="ZN(II)2CYS6 TRANSCRIPTION FACTOR (EUROFUNG)"/>
    <property type="match status" value="1"/>
</dbReference>
<feature type="domain" description="Zn(2)-C6 fungal-type" evidence="7">
    <location>
        <begin position="167"/>
        <end position="200"/>
    </location>
</feature>
<dbReference type="InParanoid" id="A0A0L0HAI4"/>
<evidence type="ECO:0000256" key="3">
    <source>
        <dbReference type="ARBA" id="ARBA00023015"/>
    </source>
</evidence>
<organism evidence="8 9">
    <name type="scientific">Spizellomyces punctatus (strain DAOM BR117)</name>
    <dbReference type="NCBI Taxonomy" id="645134"/>
    <lineage>
        <taxon>Eukaryota</taxon>
        <taxon>Fungi</taxon>
        <taxon>Fungi incertae sedis</taxon>
        <taxon>Chytridiomycota</taxon>
        <taxon>Chytridiomycota incertae sedis</taxon>
        <taxon>Chytridiomycetes</taxon>
        <taxon>Spizellomycetales</taxon>
        <taxon>Spizellomycetaceae</taxon>
        <taxon>Spizellomyces</taxon>
    </lineage>
</organism>
<proteinExistence type="predicted"/>
<dbReference type="Pfam" id="PF00172">
    <property type="entry name" value="Zn_clus"/>
    <property type="match status" value="1"/>
</dbReference>
<dbReference type="OMA" id="QYWEVAN"/>
<dbReference type="GO" id="GO:0003677">
    <property type="term" value="F:DNA binding"/>
    <property type="evidence" value="ECO:0007669"/>
    <property type="project" value="InterPro"/>
</dbReference>
<dbReference type="InterPro" id="IPR001138">
    <property type="entry name" value="Zn2Cys6_DnaBD"/>
</dbReference>
<feature type="region of interest" description="Disordered" evidence="6">
    <location>
        <begin position="111"/>
        <end position="166"/>
    </location>
</feature>
<dbReference type="Pfam" id="PF04082">
    <property type="entry name" value="Fungal_trans"/>
    <property type="match status" value="1"/>
</dbReference>
<dbReference type="InterPro" id="IPR036864">
    <property type="entry name" value="Zn2-C6_fun-type_DNA-bd_sf"/>
</dbReference>
<evidence type="ECO:0000256" key="6">
    <source>
        <dbReference type="SAM" id="MobiDB-lite"/>
    </source>
</evidence>
<feature type="compositionally biased region" description="Polar residues" evidence="6">
    <location>
        <begin position="292"/>
        <end position="302"/>
    </location>
</feature>
<dbReference type="GeneID" id="27689741"/>
<keyword evidence="9" id="KW-1185">Reference proteome</keyword>
<dbReference type="PROSITE" id="PS50048">
    <property type="entry name" value="ZN2_CY6_FUNGAL_2"/>
    <property type="match status" value="1"/>
</dbReference>
<protein>
    <recommendedName>
        <fullName evidence="7">Zn(2)-C6 fungal-type domain-containing protein</fullName>
    </recommendedName>
</protein>
<dbReference type="CDD" id="cd12148">
    <property type="entry name" value="fungal_TF_MHR"/>
    <property type="match status" value="1"/>
</dbReference>
<feature type="compositionally biased region" description="Polar residues" evidence="6">
    <location>
        <begin position="129"/>
        <end position="140"/>
    </location>
</feature>
<dbReference type="SUPFAM" id="SSF57701">
    <property type="entry name" value="Zn2/Cys6 DNA-binding domain"/>
    <property type="match status" value="1"/>
</dbReference>
<comment type="subcellular location">
    <subcellularLocation>
        <location evidence="1">Nucleus</location>
    </subcellularLocation>
</comment>
<dbReference type="GO" id="GO:0006351">
    <property type="term" value="P:DNA-templated transcription"/>
    <property type="evidence" value="ECO:0007669"/>
    <property type="project" value="InterPro"/>
</dbReference>
<dbReference type="GO" id="GO:0005634">
    <property type="term" value="C:nucleus"/>
    <property type="evidence" value="ECO:0007669"/>
    <property type="project" value="UniProtKB-SubCell"/>
</dbReference>
<dbReference type="InterPro" id="IPR050815">
    <property type="entry name" value="TF_fung"/>
</dbReference>
<accession>A0A0L0HAI4</accession>
<dbReference type="VEuPathDB" id="FungiDB:SPPG_06440"/>
<dbReference type="GO" id="GO:0000981">
    <property type="term" value="F:DNA-binding transcription factor activity, RNA polymerase II-specific"/>
    <property type="evidence" value="ECO:0007669"/>
    <property type="project" value="InterPro"/>
</dbReference>
<dbReference type="OrthoDB" id="2117633at2759"/>
<evidence type="ECO:0000313" key="8">
    <source>
        <dbReference type="EMBL" id="KNC98021.1"/>
    </source>
</evidence>
<dbReference type="SMART" id="SM00906">
    <property type="entry name" value="Fungal_trans"/>
    <property type="match status" value="1"/>
</dbReference>
<evidence type="ECO:0000256" key="5">
    <source>
        <dbReference type="ARBA" id="ARBA00023242"/>
    </source>
</evidence>
<feature type="region of interest" description="Disordered" evidence="6">
    <location>
        <begin position="249"/>
        <end position="325"/>
    </location>
</feature>
<dbReference type="CDD" id="cd00067">
    <property type="entry name" value="GAL4"/>
    <property type="match status" value="1"/>
</dbReference>
<evidence type="ECO:0000259" key="7">
    <source>
        <dbReference type="PROSITE" id="PS50048"/>
    </source>
</evidence>
<dbReference type="AlphaFoldDB" id="A0A0L0HAI4"/>
<dbReference type="PANTHER" id="PTHR47338">
    <property type="entry name" value="ZN(II)2CYS6 TRANSCRIPTION FACTOR (EUROFUNG)-RELATED"/>
    <property type="match status" value="1"/>
</dbReference>
<sequence length="851" mass="92509">MDYLPLRYPPDSVAAALGSDASFNLPLTSDFDISSFSLDFAPVFTVDDHSSFAALLNSDGTPPTAPIPNMSGDVSPLAGTRAAGPDFHFGDAATEFEFGFDWVNAAQSMEDDPLPVPHARSLGPDCNPKVSNAGSDKPPTSGSSKRKSMSGDSSKPPKPPVSTRRKACEPCRAKKLRCDGVRPHCSTCARSPQGPRQCIYYADNPTAAAALMSANGDQNECKEKKRRGGDMKALEDRVNALEAMLATAIAGSSSSSTSSPPPVPETSPSPQQEPGYLSNEPSPQQEPGHLSNEPSPHNSPATQFDREDSEMELVSDGPPGPPMDLQSVAAAVTVSKTWFCDLANRLRFLKITQPAAIQHQQQPALPPPPPSDMLPDLHEVVVRYDLLELYFSRRAAFLPFDFLHKETLMRNIHEESPMLLFALYAATCRASSDELVRNSFAFFYARARKLISVHVECPTLSGLQGILFLASASITQGLMSTAWMYLGMACRMAQFIRLDVEPDDLGITNWAEAESRRRTWWCVYTMELIKNTVLSRTPFFRGNPGSVKYPVADAIWEAADAIGKLPPQMEGGSYVAWAEKGFRFMDIYSKAVEYNRQALRDGVDFNAVDPALTVLEAEMENWFHTLPSSIRLVESRYSYALSPASDDPPSIHAVTCYMLYQGAMCLLYRPRMVAAFLSPLKHPMGVRAIAVAQKAANDLGSLAQRLVAPNSISGVDGVASDYGTFLPAMGLFEAGIILIMSSALACVRDEPEACSAAQQNLFGVLKLLRALGKRLPACRLMADVIQVINKGVMKGKACLNSENPEEWMKTFVGGDEGDLEKGISDEFLSNLKKRMLAMPDGLVGGEATTCQ</sequence>
<evidence type="ECO:0000256" key="4">
    <source>
        <dbReference type="ARBA" id="ARBA00023163"/>
    </source>
</evidence>